<dbReference type="HOGENOM" id="CLU_2292170_0_0_1"/>
<organism evidence="1 3">
    <name type="scientific">Laccaria amethystina LaAM-08-1</name>
    <dbReference type="NCBI Taxonomy" id="1095629"/>
    <lineage>
        <taxon>Eukaryota</taxon>
        <taxon>Fungi</taxon>
        <taxon>Dikarya</taxon>
        <taxon>Basidiomycota</taxon>
        <taxon>Agaricomycotina</taxon>
        <taxon>Agaricomycetes</taxon>
        <taxon>Agaricomycetidae</taxon>
        <taxon>Agaricales</taxon>
        <taxon>Agaricineae</taxon>
        <taxon>Hydnangiaceae</taxon>
        <taxon>Laccaria</taxon>
    </lineage>
</organism>
<gene>
    <name evidence="2" type="ORF">K443DRAFT_686803</name>
    <name evidence="1" type="ORF">K443DRAFT_686896</name>
</gene>
<reference evidence="1 3" key="1">
    <citation type="submission" date="2014-04" db="EMBL/GenBank/DDBJ databases">
        <authorList>
            <consortium name="DOE Joint Genome Institute"/>
            <person name="Kuo A."/>
            <person name="Kohler A."/>
            <person name="Nagy L.G."/>
            <person name="Floudas D."/>
            <person name="Copeland A."/>
            <person name="Barry K.W."/>
            <person name="Cichocki N."/>
            <person name="Veneault-Fourrey C."/>
            <person name="LaButti K."/>
            <person name="Lindquist E.A."/>
            <person name="Lipzen A."/>
            <person name="Lundell T."/>
            <person name="Morin E."/>
            <person name="Murat C."/>
            <person name="Sun H."/>
            <person name="Tunlid A."/>
            <person name="Henrissat B."/>
            <person name="Grigoriev I.V."/>
            <person name="Hibbett D.S."/>
            <person name="Martin F."/>
            <person name="Nordberg H.P."/>
            <person name="Cantor M.N."/>
            <person name="Hua S.X."/>
        </authorList>
    </citation>
    <scope>NUCLEOTIDE SEQUENCE [LARGE SCALE GENOMIC DNA]</scope>
    <source>
        <strain evidence="1 3">LaAM-08-1</strain>
    </source>
</reference>
<reference evidence="1" key="3">
    <citation type="submission" date="2015-02" db="EMBL/GenBank/DDBJ databases">
        <title>Evolutionary Origins and Diversification of the Mycorrhizal Mutualists.</title>
        <authorList>
            <consortium name="DOE Joint Genome Institute"/>
            <consortium name="Mycorrhizal Genomics Consortium"/>
            <person name="Kohler A."/>
            <person name="Kuo A."/>
            <person name="Nagy L.G."/>
            <person name="Floudas D."/>
            <person name="Copeland A."/>
            <person name="Barry K.W."/>
            <person name="Cichocki N."/>
            <person name="Veneault-Fourrey C."/>
            <person name="LaButti K."/>
            <person name="Lindquist E.A."/>
            <person name="Lipzen A."/>
            <person name="Lundell T."/>
            <person name="Morin E."/>
            <person name="Murat C."/>
            <person name="Riley R."/>
            <person name="Ohm R."/>
            <person name="Sun H."/>
            <person name="Tunlid A."/>
            <person name="Henrissat B."/>
            <person name="Grigoriev I.V."/>
            <person name="Hibbett D.S."/>
            <person name="Martin F."/>
        </authorList>
    </citation>
    <scope>NUCLEOTIDE SEQUENCE</scope>
    <source>
        <strain evidence="1">LaAM-08-1</strain>
    </source>
</reference>
<evidence type="ECO:0000313" key="1">
    <source>
        <dbReference type="EMBL" id="KIJ90208.1"/>
    </source>
</evidence>
<reference evidence="3" key="2">
    <citation type="submission" date="2015-01" db="EMBL/GenBank/DDBJ databases">
        <title>Evolutionary Origins and Diversification of the Mycorrhizal Mutualists.</title>
        <authorList>
            <consortium name="DOE Joint Genome Institute"/>
            <consortium name="Mycorrhizal Genomics Consortium"/>
            <person name="Kohler A."/>
            <person name="Kuo A."/>
            <person name="Nagy L.G."/>
            <person name="Floudas D."/>
            <person name="Copeland A."/>
            <person name="Barry K.W."/>
            <person name="Cichocki N."/>
            <person name="Veneault-Fourrey C."/>
            <person name="LaButti K."/>
            <person name="Lindquist E.A."/>
            <person name="Lipzen A."/>
            <person name="Lundell T."/>
            <person name="Morin E."/>
            <person name="Murat C."/>
            <person name="Riley R."/>
            <person name="Ohm R."/>
            <person name="Sun H."/>
            <person name="Tunlid A."/>
            <person name="Henrissat B."/>
            <person name="Grigoriev I.V."/>
            <person name="Hibbett D.S."/>
            <person name="Martin F."/>
        </authorList>
    </citation>
    <scope>NUCLEOTIDE SEQUENCE [LARGE SCALE GENOMIC DNA]</scope>
    <source>
        <strain evidence="2 3">LaAM-08-1</strain>
    </source>
</reference>
<dbReference type="EMBL" id="KN839202">
    <property type="protein sequence ID" value="KIJ90385.1"/>
    <property type="molecule type" value="Genomic_DNA"/>
</dbReference>
<sequence>MALFLEDEEAGSRNVKRGPWLGICTITCVFFKPAQHFGEFLTPSNLLSVAEFWTRLVTFVACGYPCRYSSFALPDVFLEGSSMRDATFWDANRDGCVWQLV</sequence>
<dbReference type="Proteomes" id="UP000054477">
    <property type="component" value="Unassembled WGS sequence"/>
</dbReference>
<accession>A0A0C9WQY5</accession>
<evidence type="ECO:0000313" key="2">
    <source>
        <dbReference type="EMBL" id="KIJ90385.1"/>
    </source>
</evidence>
<name>A0A0C9WQY5_9AGAR</name>
<dbReference type="AlphaFoldDB" id="A0A0C9WQY5"/>
<dbReference type="EMBL" id="KN839248">
    <property type="protein sequence ID" value="KIJ90208.1"/>
    <property type="molecule type" value="Genomic_DNA"/>
</dbReference>
<protein>
    <submittedName>
        <fullName evidence="1">Uncharacterized protein</fullName>
    </submittedName>
</protein>
<keyword evidence="3" id="KW-1185">Reference proteome</keyword>
<evidence type="ECO:0000313" key="3">
    <source>
        <dbReference type="Proteomes" id="UP000054477"/>
    </source>
</evidence>
<proteinExistence type="predicted"/>